<protein>
    <submittedName>
        <fullName evidence="8">EAL domain-containing protein</fullName>
    </submittedName>
</protein>
<dbReference type="InterPro" id="IPR029787">
    <property type="entry name" value="Nucleotide_cyclase"/>
</dbReference>
<dbReference type="AlphaFoldDB" id="A0A4Q9DUY6"/>
<feature type="domain" description="GGDEF" evidence="6">
    <location>
        <begin position="335"/>
        <end position="467"/>
    </location>
</feature>
<feature type="domain" description="PAC" evidence="4">
    <location>
        <begin position="253"/>
        <end position="303"/>
    </location>
</feature>
<evidence type="ECO:0000259" key="6">
    <source>
        <dbReference type="PROSITE" id="PS50887"/>
    </source>
</evidence>
<dbReference type="CDD" id="cd00130">
    <property type="entry name" value="PAS"/>
    <property type="match status" value="1"/>
</dbReference>
<evidence type="ECO:0000259" key="5">
    <source>
        <dbReference type="PROSITE" id="PS50883"/>
    </source>
</evidence>
<accession>A0A4Q9DUY6</accession>
<dbReference type="InterPro" id="IPR052155">
    <property type="entry name" value="Biofilm_reg_signaling"/>
</dbReference>
<dbReference type="CDD" id="cd01948">
    <property type="entry name" value="EAL"/>
    <property type="match status" value="1"/>
</dbReference>
<keyword evidence="1" id="KW-0472">Membrane</keyword>
<dbReference type="NCBIfam" id="TIGR00229">
    <property type="entry name" value="sensory_box"/>
    <property type="match status" value="1"/>
</dbReference>
<evidence type="ECO:0000313" key="8">
    <source>
        <dbReference type="EMBL" id="TBL78600.1"/>
    </source>
</evidence>
<evidence type="ECO:0000313" key="9">
    <source>
        <dbReference type="Proteomes" id="UP000293142"/>
    </source>
</evidence>
<feature type="transmembrane region" description="Helical" evidence="1">
    <location>
        <begin position="151"/>
        <end position="169"/>
    </location>
</feature>
<feature type="domain" description="PAS" evidence="3">
    <location>
        <begin position="183"/>
        <end position="229"/>
    </location>
</feature>
<keyword evidence="2" id="KW-0175">Coiled coil</keyword>
<dbReference type="FunFam" id="3.20.20.450:FF:000001">
    <property type="entry name" value="Cyclic di-GMP phosphodiesterase yahA"/>
    <property type="match status" value="1"/>
</dbReference>
<gene>
    <name evidence="8" type="ORF">EYB31_13950</name>
</gene>
<dbReference type="InterPro" id="IPR000014">
    <property type="entry name" value="PAS"/>
</dbReference>
<dbReference type="PROSITE" id="PS50883">
    <property type="entry name" value="EAL"/>
    <property type="match status" value="1"/>
</dbReference>
<sequence>MELLQSGHYNLPLVVLSFVVSLVSSFIALDMARRVMQSQGSARKIWLIGGALVMGIGIWGMHFIAMLAYRMDYLVVYDIKMIVLSVIVAIAASFFALSLAGLPVIRKYELAGGALLMGLAISGMHYTGMAAATMMPQSLDQAAVPSLDGNILGVAIAFGTLILLGVTLIDRQLAHQTAFKGSILESAIDSIMMFDHRKRIIEFNPAAERIFNRRREDMIGRPLELVLDVAAILKEKRKVEGMDEDPIQSILGQRLETLAFHADGTLIPVELTVTRVKIEGELLYTAYLRDITERVRSENLIKEMAYHDMLTGLPNRNGFNSIAVKLFDYAAAVNKTVAMLFVDLDRFKLINDTLGHQAGDMLLQAFSQRLKKCVRESDTVSRLGGDEFLLLLPGATPNCAAKIAQRMVAAMTEPFILGGQTVFVTSSIGITMFPADGENLETLVRHADTAMNAAKEWGKDTYRFYESQMNEATSRKMELEQSLRKALEHNEFVLYYQPKYNLLTGKAFGVEALVRWRHPKLGIVPPSEFIPLAEETGLIVPLGDWILRTACMQNQKWINEGLPAMRMAVNLSMLQISQDNLVEWVQNALDYSGMDPDYLELEITESIAILNEYGIERKLHALRAMGIRISVDDFGTGYSSLSRLNQLPIDTLKIDRSFIRDIASSEESSVILKAIIYMARSLNLTVLAEGVETEEQLRFLQKHLCMEGQGYYFNKPLSVEDMERQLMIWGPA</sequence>
<evidence type="ECO:0000256" key="2">
    <source>
        <dbReference type="SAM" id="Coils"/>
    </source>
</evidence>
<evidence type="ECO:0000259" key="3">
    <source>
        <dbReference type="PROSITE" id="PS50112"/>
    </source>
</evidence>
<dbReference type="PROSITE" id="PS50924">
    <property type="entry name" value="MHYT"/>
    <property type="match status" value="1"/>
</dbReference>
<feature type="transmembrane region" description="Helical" evidence="1">
    <location>
        <begin position="45"/>
        <end position="69"/>
    </location>
</feature>
<feature type="domain" description="EAL" evidence="5">
    <location>
        <begin position="476"/>
        <end position="730"/>
    </location>
</feature>
<dbReference type="SMART" id="SM00052">
    <property type="entry name" value="EAL"/>
    <property type="match status" value="1"/>
</dbReference>
<comment type="caution">
    <text evidence="8">The sequence shown here is derived from an EMBL/GenBank/DDBJ whole genome shotgun (WGS) entry which is preliminary data.</text>
</comment>
<dbReference type="OrthoDB" id="9759607at2"/>
<dbReference type="InterPro" id="IPR043128">
    <property type="entry name" value="Rev_trsase/Diguanyl_cyclase"/>
</dbReference>
<feature type="transmembrane region" description="Helical" evidence="1">
    <location>
        <begin position="114"/>
        <end position="131"/>
    </location>
</feature>
<dbReference type="PROSITE" id="PS50112">
    <property type="entry name" value="PAS"/>
    <property type="match status" value="1"/>
</dbReference>
<dbReference type="Proteomes" id="UP000293142">
    <property type="component" value="Unassembled WGS sequence"/>
</dbReference>
<dbReference type="Pfam" id="PF00563">
    <property type="entry name" value="EAL"/>
    <property type="match status" value="1"/>
</dbReference>
<feature type="coiled-coil region" evidence="2">
    <location>
        <begin position="462"/>
        <end position="489"/>
    </location>
</feature>
<dbReference type="InterPro" id="IPR000160">
    <property type="entry name" value="GGDEF_dom"/>
</dbReference>
<organism evidence="8 9">
    <name type="scientific">Paenibacillus thalictri</name>
    <dbReference type="NCBI Taxonomy" id="2527873"/>
    <lineage>
        <taxon>Bacteria</taxon>
        <taxon>Bacillati</taxon>
        <taxon>Bacillota</taxon>
        <taxon>Bacilli</taxon>
        <taxon>Bacillales</taxon>
        <taxon>Paenibacillaceae</taxon>
        <taxon>Paenibacillus</taxon>
    </lineage>
</organism>
<dbReference type="GO" id="GO:0016020">
    <property type="term" value="C:membrane"/>
    <property type="evidence" value="ECO:0007669"/>
    <property type="project" value="UniProtKB-UniRule"/>
</dbReference>
<evidence type="ECO:0000259" key="7">
    <source>
        <dbReference type="PROSITE" id="PS50924"/>
    </source>
</evidence>
<feature type="transmembrane region" description="Helical" evidence="1">
    <location>
        <begin position="12"/>
        <end position="33"/>
    </location>
</feature>
<feature type="transmembrane region" description="Helical" evidence="1">
    <location>
        <begin position="81"/>
        <end position="102"/>
    </location>
</feature>
<keyword evidence="1" id="KW-0812">Transmembrane</keyword>
<name>A0A4Q9DUY6_9BACL</name>
<dbReference type="Gene3D" id="3.20.20.450">
    <property type="entry name" value="EAL domain"/>
    <property type="match status" value="1"/>
</dbReference>
<reference evidence="8 9" key="1">
    <citation type="submission" date="2019-02" db="EMBL/GenBank/DDBJ databases">
        <title>Paenibacillus sp. nov., isolated from surface-sterilized tissue of Thalictrum simplex L.</title>
        <authorList>
            <person name="Tuo L."/>
        </authorList>
    </citation>
    <scope>NUCLEOTIDE SEQUENCE [LARGE SCALE GENOMIC DNA]</scope>
    <source>
        <strain evidence="8 9">N2SHLJ1</strain>
    </source>
</reference>
<dbReference type="InterPro" id="IPR035919">
    <property type="entry name" value="EAL_sf"/>
</dbReference>
<dbReference type="Gene3D" id="3.30.70.270">
    <property type="match status" value="1"/>
</dbReference>
<keyword evidence="1" id="KW-1133">Transmembrane helix</keyword>
<dbReference type="InterPro" id="IPR035965">
    <property type="entry name" value="PAS-like_dom_sf"/>
</dbReference>
<dbReference type="SUPFAM" id="SSF55073">
    <property type="entry name" value="Nucleotide cyclase"/>
    <property type="match status" value="1"/>
</dbReference>
<dbReference type="SMART" id="SM00267">
    <property type="entry name" value="GGDEF"/>
    <property type="match status" value="1"/>
</dbReference>
<dbReference type="PANTHER" id="PTHR44757:SF2">
    <property type="entry name" value="BIOFILM ARCHITECTURE MAINTENANCE PROTEIN MBAA"/>
    <property type="match status" value="1"/>
</dbReference>
<dbReference type="PANTHER" id="PTHR44757">
    <property type="entry name" value="DIGUANYLATE CYCLASE DGCP"/>
    <property type="match status" value="1"/>
</dbReference>
<evidence type="ECO:0000256" key="1">
    <source>
        <dbReference type="PROSITE-ProRule" id="PRU00244"/>
    </source>
</evidence>
<dbReference type="Pfam" id="PF03707">
    <property type="entry name" value="MHYT"/>
    <property type="match status" value="2"/>
</dbReference>
<comment type="caution">
    <text evidence="1">Lacks conserved residue(s) required for the propagation of feature annotation.</text>
</comment>
<dbReference type="CDD" id="cd01949">
    <property type="entry name" value="GGDEF"/>
    <property type="match status" value="1"/>
</dbReference>
<dbReference type="InterPro" id="IPR005330">
    <property type="entry name" value="MHYT_dom"/>
</dbReference>
<feature type="domain" description="MHYT" evidence="7">
    <location>
        <begin position="9"/>
        <end position="202"/>
    </location>
</feature>
<dbReference type="PROSITE" id="PS50113">
    <property type="entry name" value="PAC"/>
    <property type="match status" value="1"/>
</dbReference>
<dbReference type="Gene3D" id="3.30.450.20">
    <property type="entry name" value="PAS domain"/>
    <property type="match status" value="1"/>
</dbReference>
<dbReference type="FunFam" id="3.30.70.270:FF:000001">
    <property type="entry name" value="Diguanylate cyclase domain protein"/>
    <property type="match status" value="1"/>
</dbReference>
<dbReference type="InterPro" id="IPR001633">
    <property type="entry name" value="EAL_dom"/>
</dbReference>
<dbReference type="EMBL" id="SIRE01000009">
    <property type="protein sequence ID" value="TBL78600.1"/>
    <property type="molecule type" value="Genomic_DNA"/>
</dbReference>
<dbReference type="Pfam" id="PF00990">
    <property type="entry name" value="GGDEF"/>
    <property type="match status" value="1"/>
</dbReference>
<dbReference type="NCBIfam" id="TIGR00254">
    <property type="entry name" value="GGDEF"/>
    <property type="match status" value="1"/>
</dbReference>
<dbReference type="PROSITE" id="PS50887">
    <property type="entry name" value="GGDEF"/>
    <property type="match status" value="1"/>
</dbReference>
<evidence type="ECO:0000259" key="4">
    <source>
        <dbReference type="PROSITE" id="PS50113"/>
    </source>
</evidence>
<dbReference type="SUPFAM" id="SSF55785">
    <property type="entry name" value="PYP-like sensor domain (PAS domain)"/>
    <property type="match status" value="1"/>
</dbReference>
<dbReference type="Pfam" id="PF13426">
    <property type="entry name" value="PAS_9"/>
    <property type="match status" value="1"/>
</dbReference>
<dbReference type="SUPFAM" id="SSF141868">
    <property type="entry name" value="EAL domain-like"/>
    <property type="match status" value="1"/>
</dbReference>
<keyword evidence="9" id="KW-1185">Reference proteome</keyword>
<proteinExistence type="predicted"/>
<dbReference type="InterPro" id="IPR000700">
    <property type="entry name" value="PAS-assoc_C"/>
</dbReference>
<dbReference type="SMART" id="SM00091">
    <property type="entry name" value="PAS"/>
    <property type="match status" value="1"/>
</dbReference>